<dbReference type="InterPro" id="IPR015422">
    <property type="entry name" value="PyrdxlP-dep_Trfase_small"/>
</dbReference>
<dbReference type="EC" id="2.5.1.48" evidence="9"/>
<dbReference type="GeneID" id="66075251"/>
<keyword evidence="2" id="KW-0028">Amino-acid biosynthesis</keyword>
<dbReference type="FunFam" id="3.40.640.10:FF:000111">
    <property type="entry name" value="Cystathionine gamma-synthase"/>
    <property type="match status" value="1"/>
</dbReference>
<dbReference type="GO" id="GO:0009086">
    <property type="term" value="P:methionine biosynthetic process"/>
    <property type="evidence" value="ECO:0007669"/>
    <property type="project" value="UniProtKB-KW"/>
</dbReference>
<dbReference type="InterPro" id="IPR000277">
    <property type="entry name" value="Cys/Met-Metab_PyrdxlP-dep_enz"/>
</dbReference>
<dbReference type="Pfam" id="PF01053">
    <property type="entry name" value="Cys_Met_Meta_PP"/>
    <property type="match status" value="1"/>
</dbReference>
<keyword evidence="3" id="KW-0808">Transferase</keyword>
<gene>
    <name evidence="12" type="ORF">E1B28_006175</name>
</gene>
<reference evidence="12" key="1">
    <citation type="journal article" date="2021" name="Genome Biol. Evol.">
        <title>The assembled and annotated genome of the fairy-ring fungus Marasmius oreades.</title>
        <authorList>
            <person name="Hiltunen M."/>
            <person name="Ament-Velasquez S.L."/>
            <person name="Johannesson H."/>
        </authorList>
    </citation>
    <scope>NUCLEOTIDE SEQUENCE</scope>
    <source>
        <strain evidence="12">03SP1</strain>
    </source>
</reference>
<dbReference type="Gene3D" id="3.90.1150.10">
    <property type="entry name" value="Aspartate Aminotransferase, domain 1"/>
    <property type="match status" value="1"/>
</dbReference>
<comment type="pathway">
    <text evidence="8">Amino-acid biosynthesis; L-methionine biosynthesis via de novo pathway; L-cystathionine from O-succinyl-L-homoserine: step 1/1.</text>
</comment>
<sequence>MTGSSVALGSPVPPFTPHAISVSLPTWRDNIGYEEGDRRVVDAMVCGYPRFFIHPSIKKLAGICEQRFGLQGEQCLLFPTHKTAEQCRSFISKVSSQEGKLISTRLIHLMICPAGKAKKGVLVDFNDCGCNNDSASLLDIHIVLFPSETYHIAKQFWQHTGSGISSRSAEHCLSLLPDISPPRSPTTGTVPRYPQKASNRHYSVKDRKVTQDPHFGVESLDGDYLEERYGRNLPVAASAKAKRALRRRISGVLVRDNAAVSPSDNLIPSTRGIKELSEDDVYLYPTGMNAIWNAHQLALSALRPAKSVCFGFPYTDTLKVLQKWGPGCHFFGHGLDNDIDQLEILLDAESKSNPSKPPILALFTEFPSNPLLRSADLPRLRKLADKYDFLIVIDETIGNFMNVEVLPFADMVVSSLTKVFSGASNVMGGSLVLNPRGRHYVALEAKLRDSYEDCYFDQDAIFLERNSRDFDRRIRVIDVNAEAVCDFLLTHSVAKDYPGAVVKEVFYPKYTTPNHYEERRIEHSGGIVGGYGGLFSITFTSNEASKAFFDNLQCHKGPSLGTNFTLASPFAILAHFTELDWAAEYGVEAGLVRVSVGMEETSILLKAFETALLAAEATRA</sequence>
<comment type="caution">
    <text evidence="12">The sequence shown here is derived from an EMBL/GenBank/DDBJ whole genome shotgun (WGS) entry which is preliminary data.</text>
</comment>
<dbReference type="InterPro" id="IPR015421">
    <property type="entry name" value="PyrdxlP-dep_Trfase_major"/>
</dbReference>
<evidence type="ECO:0000313" key="13">
    <source>
        <dbReference type="Proteomes" id="UP001049176"/>
    </source>
</evidence>
<evidence type="ECO:0000256" key="8">
    <source>
        <dbReference type="ARBA" id="ARBA00060510"/>
    </source>
</evidence>
<comment type="catalytic activity">
    <reaction evidence="6">
        <text>O-succinyl-L-homoserine + L-cysteine = L,L-cystathionine + succinate + H(+)</text>
        <dbReference type="Rhea" id="RHEA:20397"/>
        <dbReference type="ChEBI" id="CHEBI:15378"/>
        <dbReference type="ChEBI" id="CHEBI:30031"/>
        <dbReference type="ChEBI" id="CHEBI:35235"/>
        <dbReference type="ChEBI" id="CHEBI:57661"/>
        <dbReference type="ChEBI" id="CHEBI:58161"/>
        <dbReference type="EC" id="2.5.1.48"/>
    </reaction>
</comment>
<dbReference type="PANTHER" id="PTHR42699">
    <property type="match status" value="1"/>
</dbReference>
<dbReference type="GO" id="GO:0030170">
    <property type="term" value="F:pyridoxal phosphate binding"/>
    <property type="evidence" value="ECO:0007669"/>
    <property type="project" value="InterPro"/>
</dbReference>
<dbReference type="KEGG" id="more:E1B28_006175"/>
<dbReference type="OrthoDB" id="10047078at2759"/>
<dbReference type="InterPro" id="IPR051750">
    <property type="entry name" value="Trans-sulfuration_enzymes"/>
</dbReference>
<evidence type="ECO:0000256" key="5">
    <source>
        <dbReference type="ARBA" id="ARBA00023167"/>
    </source>
</evidence>
<keyword evidence="4" id="KW-0663">Pyridoxal phosphate</keyword>
<evidence type="ECO:0000256" key="7">
    <source>
        <dbReference type="ARBA" id="ARBA00058439"/>
    </source>
</evidence>
<evidence type="ECO:0000256" key="3">
    <source>
        <dbReference type="ARBA" id="ARBA00022679"/>
    </source>
</evidence>
<proteinExistence type="predicted"/>
<organism evidence="12 13">
    <name type="scientific">Marasmius oreades</name>
    <name type="common">fairy-ring Marasmius</name>
    <dbReference type="NCBI Taxonomy" id="181124"/>
    <lineage>
        <taxon>Eukaryota</taxon>
        <taxon>Fungi</taxon>
        <taxon>Dikarya</taxon>
        <taxon>Basidiomycota</taxon>
        <taxon>Agaricomycotina</taxon>
        <taxon>Agaricomycetes</taxon>
        <taxon>Agaricomycetidae</taxon>
        <taxon>Agaricales</taxon>
        <taxon>Marasmiineae</taxon>
        <taxon>Marasmiaceae</taxon>
        <taxon>Marasmius</taxon>
    </lineage>
</organism>
<evidence type="ECO:0000256" key="2">
    <source>
        <dbReference type="ARBA" id="ARBA00022605"/>
    </source>
</evidence>
<dbReference type="SUPFAM" id="SSF53383">
    <property type="entry name" value="PLP-dependent transferases"/>
    <property type="match status" value="1"/>
</dbReference>
<accession>A0A9P7S4Q3</accession>
<dbReference type="Gene3D" id="3.40.640.10">
    <property type="entry name" value="Type I PLP-dependent aspartate aminotransferase-like (Major domain)"/>
    <property type="match status" value="1"/>
</dbReference>
<comment type="cofactor">
    <cofactor evidence="1">
        <name>pyridoxal 5'-phosphate</name>
        <dbReference type="ChEBI" id="CHEBI:597326"/>
    </cofactor>
</comment>
<evidence type="ECO:0000313" key="12">
    <source>
        <dbReference type="EMBL" id="KAG7095426.1"/>
    </source>
</evidence>
<dbReference type="InterPro" id="IPR015424">
    <property type="entry name" value="PyrdxlP-dep_Trfase"/>
</dbReference>
<dbReference type="PANTHER" id="PTHR42699:SF1">
    <property type="entry name" value="CYSTATHIONINE GAMMA-SYNTHASE-RELATED"/>
    <property type="match status" value="1"/>
</dbReference>
<dbReference type="FunFam" id="3.90.1150.10:FF:000063">
    <property type="entry name" value="Probable cystathionine gamma-synthase"/>
    <property type="match status" value="1"/>
</dbReference>
<dbReference type="RefSeq" id="XP_043011896.1">
    <property type="nucleotide sequence ID" value="XM_043150806.1"/>
</dbReference>
<evidence type="ECO:0000256" key="6">
    <source>
        <dbReference type="ARBA" id="ARBA00051441"/>
    </source>
</evidence>
<keyword evidence="13" id="KW-1185">Reference proteome</keyword>
<evidence type="ECO:0000256" key="11">
    <source>
        <dbReference type="SAM" id="MobiDB-lite"/>
    </source>
</evidence>
<name>A0A9P7S4Q3_9AGAR</name>
<feature type="region of interest" description="Disordered" evidence="11">
    <location>
        <begin position="178"/>
        <end position="203"/>
    </location>
</feature>
<dbReference type="AlphaFoldDB" id="A0A9P7S4Q3"/>
<protein>
    <recommendedName>
        <fullName evidence="9">cystathionine gamma-synthase</fullName>
        <ecNumber evidence="9">2.5.1.48</ecNumber>
    </recommendedName>
    <alternativeName>
        <fullName evidence="10">O-succinylhomoserine (thiol)-lyase</fullName>
    </alternativeName>
</protein>
<dbReference type="Proteomes" id="UP001049176">
    <property type="component" value="Chromosome 3"/>
</dbReference>
<evidence type="ECO:0000256" key="4">
    <source>
        <dbReference type="ARBA" id="ARBA00022898"/>
    </source>
</evidence>
<evidence type="ECO:0000256" key="1">
    <source>
        <dbReference type="ARBA" id="ARBA00001933"/>
    </source>
</evidence>
<evidence type="ECO:0000256" key="9">
    <source>
        <dbReference type="ARBA" id="ARBA00066530"/>
    </source>
</evidence>
<dbReference type="GO" id="GO:0003962">
    <property type="term" value="F:cystathionine gamma-synthase activity"/>
    <property type="evidence" value="ECO:0007669"/>
    <property type="project" value="UniProtKB-EC"/>
</dbReference>
<comment type="function">
    <text evidence="7">Catalyzes the formation of L-cystathionine from O-succinyl-L-homoserine (OSHS) and L-cysteine, via a gamma-replacement reaction. In the absence of thiol, catalyzes gamma-elimination to form 2-oxobutanoate, succinate and ammonia.</text>
</comment>
<dbReference type="EMBL" id="CM032183">
    <property type="protein sequence ID" value="KAG7095426.1"/>
    <property type="molecule type" value="Genomic_DNA"/>
</dbReference>
<evidence type="ECO:0000256" key="10">
    <source>
        <dbReference type="ARBA" id="ARBA00083849"/>
    </source>
</evidence>
<dbReference type="GO" id="GO:0019346">
    <property type="term" value="P:transsulfuration"/>
    <property type="evidence" value="ECO:0007669"/>
    <property type="project" value="InterPro"/>
</dbReference>
<keyword evidence="5" id="KW-0486">Methionine biosynthesis</keyword>